<feature type="compositionally biased region" description="Basic and acidic residues" evidence="1">
    <location>
        <begin position="1"/>
        <end position="17"/>
    </location>
</feature>
<reference evidence="3 4" key="1">
    <citation type="submission" date="2024-04" db="EMBL/GenBank/DDBJ databases">
        <title>Phyllosticta paracitricarpa is synonymous to the EU quarantine fungus P. citricarpa based on phylogenomic analyses.</title>
        <authorList>
            <consortium name="Lawrence Berkeley National Laboratory"/>
            <person name="Van Ingen-Buijs V.A."/>
            <person name="Van Westerhoven A.C."/>
            <person name="Haridas S."/>
            <person name="Skiadas P."/>
            <person name="Martin F."/>
            <person name="Groenewald J.Z."/>
            <person name="Crous P.W."/>
            <person name="Seidl M.F."/>
        </authorList>
    </citation>
    <scope>NUCLEOTIDE SEQUENCE [LARGE SCALE GENOMIC DNA]</scope>
    <source>
        <strain evidence="3 4">CBS 122670</strain>
    </source>
</reference>
<evidence type="ECO:0000256" key="1">
    <source>
        <dbReference type="SAM" id="MobiDB-lite"/>
    </source>
</evidence>
<evidence type="ECO:0000256" key="2">
    <source>
        <dbReference type="SAM" id="Phobius"/>
    </source>
</evidence>
<feature type="region of interest" description="Disordered" evidence="1">
    <location>
        <begin position="1"/>
        <end position="34"/>
    </location>
</feature>
<comment type="caution">
    <text evidence="3">The sequence shown here is derived from an EMBL/GenBank/DDBJ whole genome shotgun (WGS) entry which is preliminary data.</text>
</comment>
<proteinExistence type="predicted"/>
<feature type="transmembrane region" description="Helical" evidence="2">
    <location>
        <begin position="199"/>
        <end position="219"/>
    </location>
</feature>
<gene>
    <name evidence="3" type="ORF">IWX46DRAFT_430883</name>
</gene>
<keyword evidence="2" id="KW-1133">Transmembrane helix</keyword>
<dbReference type="EMBL" id="JBBPDW010000071">
    <property type="protein sequence ID" value="KAK7529427.1"/>
    <property type="molecule type" value="Genomic_DNA"/>
</dbReference>
<keyword evidence="4" id="KW-1185">Reference proteome</keyword>
<evidence type="ECO:0000313" key="3">
    <source>
        <dbReference type="EMBL" id="KAK7529427.1"/>
    </source>
</evidence>
<keyword evidence="2" id="KW-0812">Transmembrane</keyword>
<accession>A0ABR1L6Z3</accession>
<sequence>MKVVEEQRAKRLPDLRAHRGCPGRKGSGSGSGSGWMWLTQCGGGSGSSKILDAPQTGGPGMQHVSTLSGRVSTALRLLGAKLCANIASNDMLSLTLLCGSHWVHADLDSPCFQALQRPARVRSYPEALARVACLFPNKVVDCVLWMWVRLPIKHVARPAMEEVSECRTRATRTGIDGWQVEGGLDWSWTAGRSRAGFEWMAFVVMMSVVVVVVVVVVAAGGRPPPVRYNAPAAGSASTVP</sequence>
<dbReference type="Proteomes" id="UP001365128">
    <property type="component" value="Unassembled WGS sequence"/>
</dbReference>
<protein>
    <submittedName>
        <fullName evidence="3">Uncharacterized protein</fullName>
    </submittedName>
</protein>
<feature type="compositionally biased region" description="Gly residues" evidence="1">
    <location>
        <begin position="23"/>
        <end position="33"/>
    </location>
</feature>
<name>A0ABR1L6Z3_9PEZI</name>
<organism evidence="3 4">
    <name type="scientific">Phyllosticta citricarpa</name>
    <dbReference type="NCBI Taxonomy" id="55181"/>
    <lineage>
        <taxon>Eukaryota</taxon>
        <taxon>Fungi</taxon>
        <taxon>Dikarya</taxon>
        <taxon>Ascomycota</taxon>
        <taxon>Pezizomycotina</taxon>
        <taxon>Dothideomycetes</taxon>
        <taxon>Dothideomycetes incertae sedis</taxon>
        <taxon>Botryosphaeriales</taxon>
        <taxon>Phyllostictaceae</taxon>
        <taxon>Phyllosticta</taxon>
    </lineage>
</organism>
<evidence type="ECO:0000313" key="4">
    <source>
        <dbReference type="Proteomes" id="UP001365128"/>
    </source>
</evidence>
<keyword evidence="2" id="KW-0472">Membrane</keyword>